<evidence type="ECO:0000313" key="3">
    <source>
        <dbReference type="Proteomes" id="UP001433268"/>
    </source>
</evidence>
<keyword evidence="1" id="KW-0812">Transmembrane</keyword>
<comment type="caution">
    <text evidence="2">The sequence shown here is derived from an EMBL/GenBank/DDBJ whole genome shotgun (WGS) entry which is preliminary data.</text>
</comment>
<dbReference type="EMBL" id="JAQQWN010000007">
    <property type="protein sequence ID" value="KAK8075256.1"/>
    <property type="molecule type" value="Genomic_DNA"/>
</dbReference>
<protein>
    <submittedName>
        <fullName evidence="2">Uncharacterized protein</fullName>
    </submittedName>
</protein>
<dbReference type="GeneID" id="92047294"/>
<evidence type="ECO:0000313" key="2">
    <source>
        <dbReference type="EMBL" id="KAK8075256.1"/>
    </source>
</evidence>
<accession>A0ABR1VVH7</accession>
<keyword evidence="1" id="KW-0472">Membrane</keyword>
<keyword evidence="1" id="KW-1133">Transmembrane helix</keyword>
<sequence length="268" mass="30167">MVSSTGILDGHMRPAAGDKRRRASKYRLFGIIVSVILALWLGSCLSHSIHHERRPDLRKRHAFDEPLGFNDSHALLRSSVLVPRAVTESDWQKKVTTGHRTLVHDEIRSGAAGGVTANVLQETGWEEDDEVDITEAESWRKPLGQADGRLNAANEVQRWWTHNNDWRDGQGNTRRELIDAALAKVGRGEWQELPDWPGVDFEPSGNLNKKPYRPETEAFLGLLASAHGAGPAYLLIQYRNIFGKKRIPKIKLWKSSIGPNMLLYVEDV</sequence>
<feature type="transmembrane region" description="Helical" evidence="1">
    <location>
        <begin position="28"/>
        <end position="49"/>
    </location>
</feature>
<gene>
    <name evidence="2" type="ORF">PG997_009919</name>
</gene>
<proteinExistence type="predicted"/>
<name>A0ABR1VVH7_9PEZI</name>
<organism evidence="2 3">
    <name type="scientific">Apiospora hydei</name>
    <dbReference type="NCBI Taxonomy" id="1337664"/>
    <lineage>
        <taxon>Eukaryota</taxon>
        <taxon>Fungi</taxon>
        <taxon>Dikarya</taxon>
        <taxon>Ascomycota</taxon>
        <taxon>Pezizomycotina</taxon>
        <taxon>Sordariomycetes</taxon>
        <taxon>Xylariomycetidae</taxon>
        <taxon>Amphisphaeriales</taxon>
        <taxon>Apiosporaceae</taxon>
        <taxon>Apiospora</taxon>
    </lineage>
</organism>
<evidence type="ECO:0000256" key="1">
    <source>
        <dbReference type="SAM" id="Phobius"/>
    </source>
</evidence>
<dbReference type="Proteomes" id="UP001433268">
    <property type="component" value="Unassembled WGS sequence"/>
</dbReference>
<keyword evidence="3" id="KW-1185">Reference proteome</keyword>
<dbReference type="RefSeq" id="XP_066666196.1">
    <property type="nucleotide sequence ID" value="XM_066814234.1"/>
</dbReference>
<reference evidence="2 3" key="1">
    <citation type="submission" date="2023-01" db="EMBL/GenBank/DDBJ databases">
        <title>Analysis of 21 Apiospora genomes using comparative genomics revels a genus with tremendous synthesis potential of carbohydrate active enzymes and secondary metabolites.</title>
        <authorList>
            <person name="Sorensen T."/>
        </authorList>
    </citation>
    <scope>NUCLEOTIDE SEQUENCE [LARGE SCALE GENOMIC DNA]</scope>
    <source>
        <strain evidence="2 3">CBS 114990</strain>
    </source>
</reference>